<name>A0ABW5B2Y2_9BACT</name>
<evidence type="ECO:0000313" key="2">
    <source>
        <dbReference type="Proteomes" id="UP001597414"/>
    </source>
</evidence>
<reference evidence="2" key="1">
    <citation type="journal article" date="2019" name="Int. J. Syst. Evol. Microbiol.">
        <title>The Global Catalogue of Microorganisms (GCM) 10K type strain sequencing project: providing services to taxonomists for standard genome sequencing and annotation.</title>
        <authorList>
            <consortium name="The Broad Institute Genomics Platform"/>
            <consortium name="The Broad Institute Genome Sequencing Center for Infectious Disease"/>
            <person name="Wu L."/>
            <person name="Ma J."/>
        </authorList>
    </citation>
    <scope>NUCLEOTIDE SEQUENCE [LARGE SCALE GENOMIC DNA]</scope>
    <source>
        <strain evidence="2">KCTC 19812</strain>
    </source>
</reference>
<dbReference type="Proteomes" id="UP001597414">
    <property type="component" value="Unassembled WGS sequence"/>
</dbReference>
<proteinExistence type="predicted"/>
<sequence>MNQDEKFLLAFRKYLPEEAVAYCFQLWKEKPFNFFITKGRLTKLGDFRYRRDRKLQTISINHNLNPFQFLITYIHEVAHYRAFEEHGLSIKPHGEEWKNTFRKLMIPVMSEKVFPKDILVALVRHFKNPKASTGADLFLSKVLKAYDKNVLDEKSLLVDLPKGEIFELQGRKFQKEHIRRTRILCAELETGRKYLISAHAEVKRVHQSES</sequence>
<evidence type="ECO:0000313" key="1">
    <source>
        <dbReference type="EMBL" id="MFD2200198.1"/>
    </source>
</evidence>
<protein>
    <submittedName>
        <fullName evidence="1">Transcription elongation protein SprT</fullName>
    </submittedName>
</protein>
<keyword evidence="2" id="KW-1185">Reference proteome</keyword>
<dbReference type="RefSeq" id="WP_380799793.1">
    <property type="nucleotide sequence ID" value="NZ_JBHUIV010000003.1"/>
</dbReference>
<organism evidence="1 2">
    <name type="scientific">Shivajiella indica</name>
    <dbReference type="NCBI Taxonomy" id="872115"/>
    <lineage>
        <taxon>Bacteria</taxon>
        <taxon>Pseudomonadati</taxon>
        <taxon>Bacteroidota</taxon>
        <taxon>Cytophagia</taxon>
        <taxon>Cytophagales</taxon>
        <taxon>Cyclobacteriaceae</taxon>
        <taxon>Shivajiella</taxon>
    </lineage>
</organism>
<comment type="caution">
    <text evidence="1">The sequence shown here is derived from an EMBL/GenBank/DDBJ whole genome shotgun (WGS) entry which is preliminary data.</text>
</comment>
<dbReference type="EMBL" id="JBHUIV010000003">
    <property type="protein sequence ID" value="MFD2200198.1"/>
    <property type="molecule type" value="Genomic_DNA"/>
</dbReference>
<accession>A0ABW5B2Y2</accession>
<gene>
    <name evidence="1" type="ORF">ACFSKV_01385</name>
</gene>